<proteinExistence type="predicted"/>
<dbReference type="InterPro" id="IPR000620">
    <property type="entry name" value="EamA_dom"/>
</dbReference>
<protein>
    <recommendedName>
        <fullName evidence="2">EamA domain-containing protein</fullName>
    </recommendedName>
</protein>
<dbReference type="InterPro" id="IPR037185">
    <property type="entry name" value="EmrE-like"/>
</dbReference>
<keyword evidence="1" id="KW-0472">Membrane</keyword>
<feature type="domain" description="EamA" evidence="2">
    <location>
        <begin position="9"/>
        <end position="143"/>
    </location>
</feature>
<keyword evidence="1" id="KW-1133">Transmembrane helix</keyword>
<dbReference type="AlphaFoldDB" id="A0A2M6YT16"/>
<dbReference type="PANTHER" id="PTHR22911:SF133">
    <property type="entry name" value="MEMBRANE PROTEIN"/>
    <property type="match status" value="1"/>
</dbReference>
<name>A0A2M6YT16_9BACT</name>
<reference evidence="4" key="1">
    <citation type="submission" date="2017-09" db="EMBL/GenBank/DDBJ databases">
        <title>Depth-based differentiation of microbial function through sediment-hosted aquifers and enrichment of novel symbionts in the deep terrestrial subsurface.</title>
        <authorList>
            <person name="Probst A.J."/>
            <person name="Ladd B."/>
            <person name="Jarett J.K."/>
            <person name="Geller-Mcgrath D.E."/>
            <person name="Sieber C.M.K."/>
            <person name="Emerson J.B."/>
            <person name="Anantharaman K."/>
            <person name="Thomas B.C."/>
            <person name="Malmstrom R."/>
            <person name="Stieglmeier M."/>
            <person name="Klingl A."/>
            <person name="Woyke T."/>
            <person name="Ryan C.M."/>
            <person name="Banfield J.F."/>
        </authorList>
    </citation>
    <scope>NUCLEOTIDE SEQUENCE [LARGE SCALE GENOMIC DNA]</scope>
</reference>
<feature type="domain" description="EamA" evidence="2">
    <location>
        <begin position="155"/>
        <end position="286"/>
    </location>
</feature>
<feature type="transmembrane region" description="Helical" evidence="1">
    <location>
        <begin position="215"/>
        <end position="234"/>
    </location>
</feature>
<dbReference type="SUPFAM" id="SSF103481">
    <property type="entry name" value="Multidrug resistance efflux transporter EmrE"/>
    <property type="match status" value="2"/>
</dbReference>
<gene>
    <name evidence="3" type="ORF">COT02_05245</name>
</gene>
<feature type="transmembrane region" description="Helical" evidence="1">
    <location>
        <begin position="246"/>
        <end position="267"/>
    </location>
</feature>
<dbReference type="Proteomes" id="UP000230184">
    <property type="component" value="Unassembled WGS sequence"/>
</dbReference>
<organism evidence="3 4">
    <name type="scientific">Candidatus Roizmanbacteria bacterium CG07_land_8_20_14_0_80_34_15</name>
    <dbReference type="NCBI Taxonomy" id="1974849"/>
    <lineage>
        <taxon>Bacteria</taxon>
        <taxon>Candidatus Roizmaniibacteriota</taxon>
    </lineage>
</organism>
<evidence type="ECO:0000259" key="2">
    <source>
        <dbReference type="Pfam" id="PF00892"/>
    </source>
</evidence>
<feature type="transmembrane region" description="Helical" evidence="1">
    <location>
        <begin position="129"/>
        <end position="147"/>
    </location>
</feature>
<keyword evidence="1" id="KW-0812">Transmembrane</keyword>
<feature type="transmembrane region" description="Helical" evidence="1">
    <location>
        <begin position="153"/>
        <end position="172"/>
    </location>
</feature>
<dbReference type="PANTHER" id="PTHR22911">
    <property type="entry name" value="ACYL-MALONYL CONDENSING ENZYME-RELATED"/>
    <property type="match status" value="1"/>
</dbReference>
<feature type="transmembrane region" description="Helical" evidence="1">
    <location>
        <begin position="184"/>
        <end position="203"/>
    </location>
</feature>
<comment type="caution">
    <text evidence="3">The sequence shown here is derived from an EMBL/GenBank/DDBJ whole genome shotgun (WGS) entry which is preliminary data.</text>
</comment>
<feature type="transmembrane region" description="Helical" evidence="1">
    <location>
        <begin position="12"/>
        <end position="35"/>
    </location>
</feature>
<evidence type="ECO:0000313" key="4">
    <source>
        <dbReference type="Proteomes" id="UP000230184"/>
    </source>
</evidence>
<feature type="transmembrane region" description="Helical" evidence="1">
    <location>
        <begin position="41"/>
        <end position="61"/>
    </location>
</feature>
<dbReference type="GO" id="GO:0016020">
    <property type="term" value="C:membrane"/>
    <property type="evidence" value="ECO:0007669"/>
    <property type="project" value="InterPro"/>
</dbReference>
<accession>A0A2M6YT16</accession>
<dbReference type="EMBL" id="PEWY01000146">
    <property type="protein sequence ID" value="PIU36595.1"/>
    <property type="molecule type" value="Genomic_DNA"/>
</dbReference>
<evidence type="ECO:0000313" key="3">
    <source>
        <dbReference type="EMBL" id="PIU36595.1"/>
    </source>
</evidence>
<sequence length="292" mass="32720">MKINSNKNKGVLALIGLAFMYASFGFFTRYLSISFGFFQQLYLRIFAGLIIGFLIFGKSFDFLKLKKITAKEWLLLVFRAGAYYLLGTALFNKAVLLTKISTVASIGSLPMTAVLGFLILKEKVTKEKIFYIVLSFIGVVTISINSFSDFSFGQGEILALMSCIFASLSIVFRKYQTKLLNNVEITQIQLFFAFIFILIVSLLTQEGLPINNWNGSVFLIILLSGLANVLMIFFTNYGFEHVKTSIASNILTLEMFFAVLIGLAFYLEIPSLKETLGGILILFSVIQMNKLE</sequence>
<feature type="transmembrane region" description="Helical" evidence="1">
    <location>
        <begin position="97"/>
        <end position="120"/>
    </location>
</feature>
<feature type="transmembrane region" description="Helical" evidence="1">
    <location>
        <begin position="73"/>
        <end position="91"/>
    </location>
</feature>
<evidence type="ECO:0000256" key="1">
    <source>
        <dbReference type="SAM" id="Phobius"/>
    </source>
</evidence>
<dbReference type="Pfam" id="PF00892">
    <property type="entry name" value="EamA"/>
    <property type="match status" value="2"/>
</dbReference>